<dbReference type="EMBL" id="CP080572">
    <property type="protein sequence ID" value="USH00623.1"/>
    <property type="molecule type" value="Genomic_DNA"/>
</dbReference>
<evidence type="ECO:0000313" key="3">
    <source>
        <dbReference type="EMBL" id="USH00623.1"/>
    </source>
</evidence>
<dbReference type="PANTHER" id="PTHR28008">
    <property type="entry name" value="DOMAIN PROTEIN, PUTATIVE (AFU_ORTHOLOGUE AFUA_3G10980)-RELATED"/>
    <property type="match status" value="1"/>
</dbReference>
<dbReference type="GeneID" id="72777488"/>
<accession>A0A9E7MC86</accession>
<name>A0A9E7MC86_9EURY</name>
<feature type="transmembrane region" description="Helical" evidence="1">
    <location>
        <begin position="34"/>
        <end position="58"/>
    </location>
</feature>
<dbReference type="InterPro" id="IPR006976">
    <property type="entry name" value="VanZ-like"/>
</dbReference>
<sequence length="100" mass="11253">MKQKFAYLYLLVLAYANLSPKVPSSGIMGGDKIIHFLEFFVLGILSTNKAFLVFPVIFEFLQLFVPGRSFSFLDMSANLIGFTIGYLAWRWWNESSGGGT</sequence>
<keyword evidence="4" id="KW-1185">Reference proteome</keyword>
<keyword evidence="1" id="KW-0472">Membrane</keyword>
<keyword evidence="1" id="KW-0812">Transmembrane</keyword>
<feature type="domain" description="VanZ-like" evidence="2">
    <location>
        <begin position="30"/>
        <end position="92"/>
    </location>
</feature>
<protein>
    <submittedName>
        <fullName evidence="3">VanZ family protein</fullName>
    </submittedName>
</protein>
<evidence type="ECO:0000313" key="4">
    <source>
        <dbReference type="Proteomes" id="UP001056425"/>
    </source>
</evidence>
<dbReference type="RefSeq" id="WP_251950118.1">
    <property type="nucleotide sequence ID" value="NZ_CP080572.1"/>
</dbReference>
<evidence type="ECO:0000259" key="2">
    <source>
        <dbReference type="Pfam" id="PF04892"/>
    </source>
</evidence>
<dbReference type="Pfam" id="PF04892">
    <property type="entry name" value="VanZ"/>
    <property type="match status" value="1"/>
</dbReference>
<keyword evidence="1" id="KW-1133">Transmembrane helix</keyword>
<dbReference type="KEGG" id="thei:K1720_04045"/>
<evidence type="ECO:0000256" key="1">
    <source>
        <dbReference type="SAM" id="Phobius"/>
    </source>
</evidence>
<gene>
    <name evidence="3" type="ORF">K1720_04045</name>
</gene>
<proteinExistence type="predicted"/>
<reference evidence="3 4" key="1">
    <citation type="submission" date="2021-08" db="EMBL/GenBank/DDBJ databases">
        <title>Thermococcus onnuriiensis IOH2.</title>
        <authorList>
            <person name="Park Y.-J."/>
        </authorList>
    </citation>
    <scope>NUCLEOTIDE SEQUENCE [LARGE SCALE GENOMIC DNA]</scope>
    <source>
        <strain evidence="3 4">IOH2</strain>
    </source>
</reference>
<organism evidence="3 4">
    <name type="scientific">Thermococcus argininiproducens</name>
    <dbReference type="NCBI Taxonomy" id="2866384"/>
    <lineage>
        <taxon>Archaea</taxon>
        <taxon>Methanobacteriati</taxon>
        <taxon>Methanobacteriota</taxon>
        <taxon>Thermococci</taxon>
        <taxon>Thermococcales</taxon>
        <taxon>Thermococcaceae</taxon>
        <taxon>Thermococcus</taxon>
    </lineage>
</organism>
<dbReference type="Proteomes" id="UP001056425">
    <property type="component" value="Chromosome"/>
</dbReference>
<feature type="transmembrane region" description="Helical" evidence="1">
    <location>
        <begin position="70"/>
        <end position="92"/>
    </location>
</feature>
<dbReference type="AlphaFoldDB" id="A0A9E7MC86"/>
<dbReference type="PANTHER" id="PTHR28008:SF1">
    <property type="entry name" value="DOMAIN PROTEIN, PUTATIVE (AFU_ORTHOLOGUE AFUA_3G10980)-RELATED"/>
    <property type="match status" value="1"/>
</dbReference>